<sequence>MHNPDRGLHLANYANLLMNRQIDIFDDGLFLLENERYQTACIVSRGMIETHAFSRLLNNKVEKILTNQSGHESVDQALKVILDFTNSSRFKKSEQDKIQKGVFDPNDYMFTEEAKYRFENLLAVSRHVMDALRDLYEDEMKQTNQRESNFELTYDILSEYVHPSQTSIYQYYTPETHLVPTSVGNINAYESAQLQCARALNFILDAKNQHYWSLQLANEMTKRGKE</sequence>
<dbReference type="RefSeq" id="WP_084984527.1">
    <property type="nucleotide sequence ID" value="NZ_CBCSCF010000017.1"/>
</dbReference>
<dbReference type="InterPro" id="IPR043733">
    <property type="entry name" value="DUF5677"/>
</dbReference>
<organism evidence="1 2">
    <name type="scientific">Rouxiella silvae</name>
    <dbReference type="NCBI Taxonomy" id="1646373"/>
    <lineage>
        <taxon>Bacteria</taxon>
        <taxon>Pseudomonadati</taxon>
        <taxon>Pseudomonadota</taxon>
        <taxon>Gammaproteobacteria</taxon>
        <taxon>Enterobacterales</taxon>
        <taxon>Yersiniaceae</taxon>
        <taxon>Rouxiella</taxon>
    </lineage>
</organism>
<evidence type="ECO:0000313" key="1">
    <source>
        <dbReference type="EMBL" id="ORJ18724.1"/>
    </source>
</evidence>
<comment type="caution">
    <text evidence="1">The sequence shown here is derived from an EMBL/GenBank/DDBJ whole genome shotgun (WGS) entry which is preliminary data.</text>
</comment>
<dbReference type="Pfam" id="PF18928">
    <property type="entry name" value="DUF5677"/>
    <property type="match status" value="1"/>
</dbReference>
<keyword evidence="2" id="KW-1185">Reference proteome</keyword>
<name>A0ABX3TUB7_9GAMM</name>
<dbReference type="Proteomes" id="UP000192722">
    <property type="component" value="Unassembled WGS sequence"/>
</dbReference>
<protein>
    <recommendedName>
        <fullName evidence="3">HEPN domain-containing protein</fullName>
    </recommendedName>
</protein>
<reference evidence="1 2" key="1">
    <citation type="journal article" date="2017" name="Int. J. Syst. Evol. Microbiol.">
        <title>Rouxiella badensis sp. nov. and Rouxiella silvae sp. nov. isolated from peat bog soil in Germany and emendation of the genus description.</title>
        <authorList>
            <person name="Le Fleche-Mateos A."/>
            <person name="Kugler J.H."/>
            <person name="Hansen S.H."/>
            <person name="Syldatk C."/>
            <person name="Hausmann R."/>
            <person name="Lomprez F."/>
            <person name="Vandenbogaert M."/>
            <person name="Manuguerra J.C."/>
            <person name="Grimont P.A."/>
        </authorList>
    </citation>
    <scope>NUCLEOTIDE SEQUENCE [LARGE SCALE GENOMIC DNA]</scope>
    <source>
        <strain evidence="1 2">213</strain>
    </source>
</reference>
<gene>
    <name evidence="1" type="ORF">BS639_23750</name>
</gene>
<accession>A0ABX3TUB7</accession>
<proteinExistence type="predicted"/>
<dbReference type="EMBL" id="MRWD01000094">
    <property type="protein sequence ID" value="ORJ18724.1"/>
    <property type="molecule type" value="Genomic_DNA"/>
</dbReference>
<evidence type="ECO:0000313" key="2">
    <source>
        <dbReference type="Proteomes" id="UP000192722"/>
    </source>
</evidence>
<evidence type="ECO:0008006" key="3">
    <source>
        <dbReference type="Google" id="ProtNLM"/>
    </source>
</evidence>